<name>A0ABP8J8V5_9MICO</name>
<feature type="compositionally biased region" description="Basic residues" evidence="1">
    <location>
        <begin position="428"/>
        <end position="441"/>
    </location>
</feature>
<reference evidence="4" key="1">
    <citation type="journal article" date="2019" name="Int. J. Syst. Evol. Microbiol.">
        <title>The Global Catalogue of Microorganisms (GCM) 10K type strain sequencing project: providing services to taxonomists for standard genome sequencing and annotation.</title>
        <authorList>
            <consortium name="The Broad Institute Genomics Platform"/>
            <consortium name="The Broad Institute Genome Sequencing Center for Infectious Disease"/>
            <person name="Wu L."/>
            <person name="Ma J."/>
        </authorList>
    </citation>
    <scope>NUCLEOTIDE SEQUENCE [LARGE SCALE GENOMIC DNA]</scope>
    <source>
        <strain evidence="4">JCM 17808</strain>
    </source>
</reference>
<feature type="compositionally biased region" description="Basic and acidic residues" evidence="1">
    <location>
        <begin position="687"/>
        <end position="704"/>
    </location>
</feature>
<proteinExistence type="predicted"/>
<accession>A0ABP8J8V5</accession>
<dbReference type="EMBL" id="BAABGL010000004">
    <property type="protein sequence ID" value="GAA4387023.1"/>
    <property type="molecule type" value="Genomic_DNA"/>
</dbReference>
<sequence length="711" mass="76065">MSAKRAPTVDEQIFAACAAAGAGGGAGPADPEYTVSTDPARFSAPSTLLGVYNMLSAEDAERGVGASPSDLSLPVAGSTRASGRPRGEPVDRGTAMLAEEEIRFERLHERVRAAARQRDVVALEELVALAQAATGYLATMHSADEIRALFELEDDLAAERVPPAVPFRYAARESLRAGFDITLAHRLSMTTARATSAAADSLLAYYGLPRLRHAVLTGEASWTKLRTVMKKTRDLSLTDVRRIDEFACAQPHDLTPHRLGVLVDRQAALIAGRENLEHARNRHRTVQIERWRDGTARLTLTGPTTALDALHQRTRAMARAITLNHADAFGLDRSRQAIVDPRKVNELMFDIITRATGRIDVTVAEVDGPATPNSSFQPGPERPAGTGAGAVVRQSPDPGGEDTTAAPAGSDTRTGSAHDPPPDTPPPTHRHTGSRTRRMRKLSGLSEVPDLGESETAYIHTVTLTCPTHDDWLRRQAAVTVTVPAMSLLDVRSGGADMPGELHGTSPVPAEIARSIVALAPHLERVLTDPVDGTVLPIAAQKYPIPDALRRTAESQWHTCAAPGCDVPAQYCEIDHLIPFDHADPQAGGRTEPRNLHPLCKHHHDCKTRGIISVESQEETEGFVGGEPCAGGACHAGGDPRIAGDSDQSTGYHADCGTHVTGTVWRASCADAITTRPMRNPIHTEHAARLAAHQPRDRTDRSTGGDEAGTT</sequence>
<feature type="region of interest" description="Disordered" evidence="1">
    <location>
        <begin position="366"/>
        <end position="443"/>
    </location>
</feature>
<feature type="domain" description="HNH nuclease" evidence="2">
    <location>
        <begin position="548"/>
        <end position="605"/>
    </location>
</feature>
<feature type="region of interest" description="Disordered" evidence="1">
    <location>
        <begin position="63"/>
        <end position="91"/>
    </location>
</feature>
<dbReference type="CDD" id="cd00085">
    <property type="entry name" value="HNHc"/>
    <property type="match status" value="1"/>
</dbReference>
<evidence type="ECO:0000256" key="1">
    <source>
        <dbReference type="SAM" id="MobiDB-lite"/>
    </source>
</evidence>
<dbReference type="Proteomes" id="UP001500642">
    <property type="component" value="Unassembled WGS sequence"/>
</dbReference>
<comment type="caution">
    <text evidence="3">The sequence shown here is derived from an EMBL/GenBank/DDBJ whole genome shotgun (WGS) entry which is preliminary data.</text>
</comment>
<evidence type="ECO:0000313" key="3">
    <source>
        <dbReference type="EMBL" id="GAA4387023.1"/>
    </source>
</evidence>
<protein>
    <recommendedName>
        <fullName evidence="2">HNH nuclease domain-containing protein</fullName>
    </recommendedName>
</protein>
<organism evidence="3 4">
    <name type="scientific">Brevibacterium pityocampae</name>
    <dbReference type="NCBI Taxonomy" id="506594"/>
    <lineage>
        <taxon>Bacteria</taxon>
        <taxon>Bacillati</taxon>
        <taxon>Actinomycetota</taxon>
        <taxon>Actinomycetes</taxon>
        <taxon>Micrococcales</taxon>
        <taxon>Brevibacteriaceae</taxon>
        <taxon>Brevibacterium</taxon>
    </lineage>
</organism>
<evidence type="ECO:0000313" key="4">
    <source>
        <dbReference type="Proteomes" id="UP001500642"/>
    </source>
</evidence>
<evidence type="ECO:0000259" key="2">
    <source>
        <dbReference type="SMART" id="SM00507"/>
    </source>
</evidence>
<dbReference type="Gene3D" id="1.10.30.50">
    <property type="match status" value="1"/>
</dbReference>
<keyword evidence="4" id="KW-1185">Reference proteome</keyword>
<dbReference type="SMART" id="SM00507">
    <property type="entry name" value="HNHc"/>
    <property type="match status" value="1"/>
</dbReference>
<gene>
    <name evidence="3" type="ORF">GCM10023167_10550</name>
</gene>
<feature type="region of interest" description="Disordered" evidence="1">
    <location>
        <begin position="687"/>
        <end position="711"/>
    </location>
</feature>
<dbReference type="InterPro" id="IPR003615">
    <property type="entry name" value="HNH_nuc"/>
</dbReference>